<dbReference type="InterPro" id="IPR001304">
    <property type="entry name" value="C-type_lectin-like"/>
</dbReference>
<dbReference type="Pfam" id="PF00059">
    <property type="entry name" value="Lectin_C"/>
    <property type="match status" value="1"/>
</dbReference>
<proteinExistence type="predicted"/>
<dbReference type="Gene3D" id="3.10.100.10">
    <property type="entry name" value="Mannose-Binding Protein A, subunit A"/>
    <property type="match status" value="1"/>
</dbReference>
<dbReference type="GO" id="GO:0030246">
    <property type="term" value="F:carbohydrate binding"/>
    <property type="evidence" value="ECO:0007669"/>
    <property type="project" value="UniProtKB-KW"/>
</dbReference>
<evidence type="ECO:0000256" key="2">
    <source>
        <dbReference type="ARBA" id="ARBA00023157"/>
    </source>
</evidence>
<dbReference type="InterPro" id="IPR016187">
    <property type="entry name" value="CTDL_fold"/>
</dbReference>
<keyword evidence="3" id="KW-0325">Glycoprotein</keyword>
<dbReference type="SUPFAM" id="SSF56436">
    <property type="entry name" value="C-type lectin-like"/>
    <property type="match status" value="1"/>
</dbReference>
<dbReference type="OrthoDB" id="9217685at2759"/>
<comment type="caution">
    <text evidence="5">The sequence shown here is derived from an EMBL/GenBank/DDBJ whole genome shotgun (WGS) entry which is preliminary data.</text>
</comment>
<feature type="domain" description="C-type lectin" evidence="4">
    <location>
        <begin position="24"/>
        <end position="95"/>
    </location>
</feature>
<evidence type="ECO:0000256" key="3">
    <source>
        <dbReference type="ARBA" id="ARBA00023180"/>
    </source>
</evidence>
<keyword evidence="6" id="KW-1185">Reference proteome</keyword>
<dbReference type="InterPro" id="IPR052309">
    <property type="entry name" value="C-type_Lectin_Domain_Fam1"/>
</dbReference>
<sequence>MGPRGWREGTSGVAAGLALGWRYHRGKIYLFSAQSQPWAAAEAACAVTHAHLASVTSAEEQAYLAREARGGTYWIGLAATGPGGSWRWTDGTPYSPDSR</sequence>
<gene>
    <name evidence="5" type="ORF">DUI87_22093</name>
</gene>
<keyword evidence="1" id="KW-0430">Lectin</keyword>
<organism evidence="5 6">
    <name type="scientific">Hirundo rustica rustica</name>
    <dbReference type="NCBI Taxonomy" id="333673"/>
    <lineage>
        <taxon>Eukaryota</taxon>
        <taxon>Metazoa</taxon>
        <taxon>Chordata</taxon>
        <taxon>Craniata</taxon>
        <taxon>Vertebrata</taxon>
        <taxon>Euteleostomi</taxon>
        <taxon>Archelosauria</taxon>
        <taxon>Archosauria</taxon>
        <taxon>Dinosauria</taxon>
        <taxon>Saurischia</taxon>
        <taxon>Theropoda</taxon>
        <taxon>Coelurosauria</taxon>
        <taxon>Aves</taxon>
        <taxon>Neognathae</taxon>
        <taxon>Neoaves</taxon>
        <taxon>Telluraves</taxon>
        <taxon>Australaves</taxon>
        <taxon>Passeriformes</taxon>
        <taxon>Sylvioidea</taxon>
        <taxon>Hirundinidae</taxon>
        <taxon>Hirundo</taxon>
    </lineage>
</organism>
<dbReference type="STRING" id="333673.A0A3M0JKS6"/>
<dbReference type="InterPro" id="IPR016186">
    <property type="entry name" value="C-type_lectin-like/link_sf"/>
</dbReference>
<evidence type="ECO:0000313" key="6">
    <source>
        <dbReference type="Proteomes" id="UP000269221"/>
    </source>
</evidence>
<keyword evidence="2" id="KW-1015">Disulfide bond</keyword>
<protein>
    <recommendedName>
        <fullName evidence="4">C-type lectin domain-containing protein</fullName>
    </recommendedName>
</protein>
<evidence type="ECO:0000313" key="5">
    <source>
        <dbReference type="EMBL" id="RMC01305.1"/>
    </source>
</evidence>
<dbReference type="PANTHER" id="PTHR46490:SF6">
    <property type="entry name" value="ASIALOGLYCOPROTEIN RECEPTOR 1-LIKE-RELATED"/>
    <property type="match status" value="1"/>
</dbReference>
<dbReference type="EMBL" id="QRBI01000138">
    <property type="protein sequence ID" value="RMC01305.1"/>
    <property type="molecule type" value="Genomic_DNA"/>
</dbReference>
<dbReference type="SMART" id="SM00034">
    <property type="entry name" value="CLECT"/>
    <property type="match status" value="1"/>
</dbReference>
<dbReference type="AlphaFoldDB" id="A0A3M0JKS6"/>
<dbReference type="Proteomes" id="UP000269221">
    <property type="component" value="Unassembled WGS sequence"/>
</dbReference>
<dbReference type="PANTHER" id="PTHR46490">
    <property type="entry name" value="C-TYPE LECTIN DOMAIN FAMILY 12 MEMBER A-RELATED"/>
    <property type="match status" value="1"/>
</dbReference>
<accession>A0A3M0JKS6</accession>
<dbReference type="PROSITE" id="PS50041">
    <property type="entry name" value="C_TYPE_LECTIN_2"/>
    <property type="match status" value="1"/>
</dbReference>
<evidence type="ECO:0000256" key="1">
    <source>
        <dbReference type="ARBA" id="ARBA00022734"/>
    </source>
</evidence>
<reference evidence="5 6" key="1">
    <citation type="submission" date="2018-07" db="EMBL/GenBank/DDBJ databases">
        <title>A high quality draft genome assembly of the barn swallow (H. rustica rustica).</title>
        <authorList>
            <person name="Formenti G."/>
            <person name="Chiara M."/>
            <person name="Poveda L."/>
            <person name="Francoijs K.-J."/>
            <person name="Bonisoli-Alquati A."/>
            <person name="Canova L."/>
            <person name="Gianfranceschi L."/>
            <person name="Horner D.S."/>
            <person name="Saino N."/>
        </authorList>
    </citation>
    <scope>NUCLEOTIDE SEQUENCE [LARGE SCALE GENOMIC DNA]</scope>
    <source>
        <strain evidence="5">Chelidonia</strain>
        <tissue evidence="5">Blood</tissue>
    </source>
</reference>
<name>A0A3M0JKS6_HIRRU</name>
<evidence type="ECO:0000259" key="4">
    <source>
        <dbReference type="PROSITE" id="PS50041"/>
    </source>
</evidence>